<comment type="subunit">
    <text evidence="9">Homodimer.</text>
</comment>
<dbReference type="PANTHER" id="PTHR43450:SF1">
    <property type="entry name" value="ASPARTATE--TRNA LIGASE, CYTOPLASMIC"/>
    <property type="match status" value="1"/>
</dbReference>
<accession>A0A9D2R841</accession>
<evidence type="ECO:0000256" key="3">
    <source>
        <dbReference type="ARBA" id="ARBA00022490"/>
    </source>
</evidence>
<dbReference type="Gene3D" id="2.40.50.140">
    <property type="entry name" value="Nucleic acid-binding proteins"/>
    <property type="match status" value="1"/>
</dbReference>
<dbReference type="GO" id="GO:0140096">
    <property type="term" value="F:catalytic activity, acting on a protein"/>
    <property type="evidence" value="ECO:0007669"/>
    <property type="project" value="UniProtKB-ARBA"/>
</dbReference>
<feature type="binding site" evidence="9">
    <location>
        <begin position="221"/>
        <end position="223"/>
    </location>
    <ligand>
        <name>ATP</name>
        <dbReference type="ChEBI" id="CHEBI:30616"/>
    </ligand>
</feature>
<dbReference type="InterPro" id="IPR004364">
    <property type="entry name" value="Aa-tRNA-synt_II"/>
</dbReference>
<dbReference type="PANTHER" id="PTHR43450">
    <property type="entry name" value="ASPARTYL-TRNA SYNTHETASE"/>
    <property type="match status" value="1"/>
</dbReference>
<dbReference type="GO" id="GO:0004815">
    <property type="term" value="F:aspartate-tRNA ligase activity"/>
    <property type="evidence" value="ECO:0007669"/>
    <property type="project" value="UniProtKB-UniRule"/>
</dbReference>
<comment type="function">
    <text evidence="9">Catalyzes the attachment of L-aspartate to tRNA(Asp) in a two-step reaction: L-aspartate is first activated by ATP to form Asp-AMP and then transferred to the acceptor end of tRNA(Asp).</text>
</comment>
<dbReference type="GO" id="GO:0005829">
    <property type="term" value="C:cytosol"/>
    <property type="evidence" value="ECO:0007669"/>
    <property type="project" value="TreeGrafter"/>
</dbReference>
<dbReference type="GO" id="GO:0003723">
    <property type="term" value="F:RNA binding"/>
    <property type="evidence" value="ECO:0007669"/>
    <property type="project" value="TreeGrafter"/>
</dbReference>
<feature type="binding site" evidence="9">
    <location>
        <position position="374"/>
    </location>
    <ligand>
        <name>L-aspartate</name>
        <dbReference type="ChEBI" id="CHEBI:29991"/>
    </ligand>
</feature>
<dbReference type="GO" id="GO:0006422">
    <property type="term" value="P:aspartyl-tRNA aminoacylation"/>
    <property type="evidence" value="ECO:0007669"/>
    <property type="project" value="UniProtKB-UniRule"/>
</dbReference>
<keyword evidence="6 9" id="KW-0067">ATP-binding</keyword>
<proteinExistence type="inferred from homology"/>
<dbReference type="InterPro" id="IPR006195">
    <property type="entry name" value="aa-tRNA-synth_II"/>
</dbReference>
<evidence type="ECO:0000256" key="2">
    <source>
        <dbReference type="ARBA" id="ARBA00005312"/>
    </source>
</evidence>
<reference evidence="11" key="1">
    <citation type="journal article" date="2021" name="PeerJ">
        <title>Extensive microbial diversity within the chicken gut microbiome revealed by metagenomics and culture.</title>
        <authorList>
            <person name="Gilroy R."/>
            <person name="Ravi A."/>
            <person name="Getino M."/>
            <person name="Pursley I."/>
            <person name="Horton D.L."/>
            <person name="Alikhan N.F."/>
            <person name="Baker D."/>
            <person name="Gharbi K."/>
            <person name="Hall N."/>
            <person name="Watson M."/>
            <person name="Adriaenssens E.M."/>
            <person name="Foster-Nyarko E."/>
            <person name="Jarju S."/>
            <person name="Secka A."/>
            <person name="Antonio M."/>
            <person name="Oren A."/>
            <person name="Chaudhuri R.R."/>
            <person name="La Ragione R."/>
            <person name="Hildebrand F."/>
            <person name="Pallen M.J."/>
        </authorList>
    </citation>
    <scope>NUCLEOTIDE SEQUENCE</scope>
    <source>
        <strain evidence="11">ChiW19-6364</strain>
    </source>
</reference>
<feature type="binding site" evidence="9">
    <location>
        <position position="370"/>
    </location>
    <ligand>
        <name>L-aspartate</name>
        <dbReference type="ChEBI" id="CHEBI:29991"/>
    </ligand>
</feature>
<dbReference type="NCBIfam" id="TIGR00458">
    <property type="entry name" value="aspS_nondisc"/>
    <property type="match status" value="1"/>
</dbReference>
<evidence type="ECO:0000256" key="9">
    <source>
        <dbReference type="HAMAP-Rule" id="MF_02075"/>
    </source>
</evidence>
<keyword evidence="8 9" id="KW-0030">Aminoacyl-tRNA synthetase</keyword>
<evidence type="ECO:0000256" key="8">
    <source>
        <dbReference type="ARBA" id="ARBA00023146"/>
    </source>
</evidence>
<organism evidence="11 12">
    <name type="scientific">Candidatus Blautia stercoripullorum</name>
    <dbReference type="NCBI Taxonomy" id="2838502"/>
    <lineage>
        <taxon>Bacteria</taxon>
        <taxon>Bacillati</taxon>
        <taxon>Bacillota</taxon>
        <taxon>Clostridia</taxon>
        <taxon>Lachnospirales</taxon>
        <taxon>Lachnospiraceae</taxon>
        <taxon>Blautia</taxon>
    </lineage>
</organism>
<dbReference type="InterPro" id="IPR004523">
    <property type="entry name" value="Asp-tRNA_synthase_2"/>
</dbReference>
<feature type="domain" description="Aminoacyl-transfer RNA synthetases class-II family profile" evidence="10">
    <location>
        <begin position="145"/>
        <end position="444"/>
    </location>
</feature>
<evidence type="ECO:0000256" key="6">
    <source>
        <dbReference type="ARBA" id="ARBA00022840"/>
    </source>
</evidence>
<dbReference type="AlphaFoldDB" id="A0A9D2R841"/>
<comment type="caution">
    <text evidence="9">Lacks conserved residue(s) required for the propagation of feature annotation.</text>
</comment>
<comment type="subcellular location">
    <subcellularLocation>
        <location evidence="1 9">Cytoplasm</location>
    </subcellularLocation>
</comment>
<feature type="binding site" evidence="9">
    <location>
        <begin position="415"/>
        <end position="418"/>
    </location>
    <ligand>
        <name>ATP</name>
        <dbReference type="ChEBI" id="CHEBI:30616"/>
    </ligand>
</feature>
<feature type="binding site" evidence="9">
    <location>
        <position position="367"/>
    </location>
    <ligand>
        <name>ATP</name>
        <dbReference type="ChEBI" id="CHEBI:30616"/>
    </ligand>
</feature>
<keyword evidence="3 9" id="KW-0963">Cytoplasm</keyword>
<evidence type="ECO:0000259" key="10">
    <source>
        <dbReference type="PROSITE" id="PS50862"/>
    </source>
</evidence>
<protein>
    <recommendedName>
        <fullName evidence="9">Aspartate--tRNA ligase</fullName>
        <ecNumber evidence="9">6.1.1.12</ecNumber>
    </recommendedName>
    <alternativeName>
        <fullName evidence="9">Aspartyl-tRNA synthetase</fullName>
        <shortName evidence="9">AspRS</shortName>
    </alternativeName>
</protein>
<evidence type="ECO:0000256" key="1">
    <source>
        <dbReference type="ARBA" id="ARBA00004496"/>
    </source>
</evidence>
<comment type="catalytic activity">
    <reaction evidence="9">
        <text>tRNA(Asp) + L-aspartate + ATP = L-aspartyl-tRNA(Asp) + AMP + diphosphate</text>
        <dbReference type="Rhea" id="RHEA:19649"/>
        <dbReference type="Rhea" id="RHEA-COMP:9660"/>
        <dbReference type="Rhea" id="RHEA-COMP:9678"/>
        <dbReference type="ChEBI" id="CHEBI:29991"/>
        <dbReference type="ChEBI" id="CHEBI:30616"/>
        <dbReference type="ChEBI" id="CHEBI:33019"/>
        <dbReference type="ChEBI" id="CHEBI:78442"/>
        <dbReference type="ChEBI" id="CHEBI:78516"/>
        <dbReference type="ChEBI" id="CHEBI:456215"/>
        <dbReference type="EC" id="6.1.1.12"/>
    </reaction>
</comment>
<dbReference type="GO" id="GO:0016740">
    <property type="term" value="F:transferase activity"/>
    <property type="evidence" value="ECO:0007669"/>
    <property type="project" value="UniProtKB-ARBA"/>
</dbReference>
<evidence type="ECO:0000256" key="7">
    <source>
        <dbReference type="ARBA" id="ARBA00022917"/>
    </source>
</evidence>
<evidence type="ECO:0000313" key="12">
    <source>
        <dbReference type="Proteomes" id="UP000823850"/>
    </source>
</evidence>
<keyword evidence="7 9" id="KW-0648">Protein biosynthesis</keyword>
<evidence type="ECO:0000313" key="11">
    <source>
        <dbReference type="EMBL" id="HJD40239.1"/>
    </source>
</evidence>
<dbReference type="NCBIfam" id="NF003483">
    <property type="entry name" value="PRK05159.1"/>
    <property type="match status" value="1"/>
</dbReference>
<feature type="binding site" evidence="9">
    <location>
        <position position="221"/>
    </location>
    <ligand>
        <name>L-aspartate</name>
        <dbReference type="ChEBI" id="CHEBI:29991"/>
    </ligand>
</feature>
<name>A0A9D2R841_9FIRM</name>
<comment type="caution">
    <text evidence="11">The sequence shown here is derived from an EMBL/GenBank/DDBJ whole genome shotgun (WGS) entry which is preliminary data.</text>
</comment>
<dbReference type="PRINTS" id="PR01042">
    <property type="entry name" value="TRNASYNTHASP"/>
</dbReference>
<evidence type="ECO:0000256" key="4">
    <source>
        <dbReference type="ARBA" id="ARBA00022598"/>
    </source>
</evidence>
<dbReference type="InterPro" id="IPR002312">
    <property type="entry name" value="Asp/Asn-tRNA-synth_IIb"/>
</dbReference>
<dbReference type="Proteomes" id="UP000823850">
    <property type="component" value="Unassembled WGS sequence"/>
</dbReference>
<reference evidence="11" key="2">
    <citation type="submission" date="2021-04" db="EMBL/GenBank/DDBJ databases">
        <authorList>
            <person name="Gilroy R."/>
        </authorList>
    </citation>
    <scope>NUCLEOTIDE SEQUENCE</scope>
    <source>
        <strain evidence="11">ChiW19-6364</strain>
    </source>
</reference>
<dbReference type="FunFam" id="3.30.930.10:FF:000038">
    <property type="entry name" value="Aspartate--tRNA ligase"/>
    <property type="match status" value="1"/>
</dbReference>
<dbReference type="EMBL" id="DWUX01000171">
    <property type="protein sequence ID" value="HJD40239.1"/>
    <property type="molecule type" value="Genomic_DNA"/>
</dbReference>
<gene>
    <name evidence="9 11" type="primary">aspS</name>
    <name evidence="11" type="ORF">H9913_09435</name>
</gene>
<dbReference type="Pfam" id="PF00152">
    <property type="entry name" value="tRNA-synt_2"/>
    <property type="match status" value="1"/>
</dbReference>
<sequence length="444" mass="51101">MKTITSIESNENFSNNVQAWQLKNMIGETVTIHGNVYKIRKMHGFAFVLLRSGGEILQCVYEETRTDFPLEKLTEECCIKAAVFVKEEPRSRRGFDLQLLHVQILSLPARHSPVVINQKTVNASLETLLNYRPITLRNQREAAIFKIQEALADGIRRFLKEQHFTEIHTPKIVSEGAEGGTNIFHLKYFEQDAFLAQSPQFYKQMMVGVFERVFEIGPVFRAEKHDTSRHLNEYTSVDFEMGFIEDFQELMAMETGMLRSAMASVKEQCPEEAALLGVRIPEITEIPCLRFQEAKELLQKEGCSQNNPMDLDPEEEKKLCRLIREKTGSEFVFVTHYPSAKRPFYAMNDPQNPEETLSFDLLFRGMEVTTGGQRIHSYETQVEKMRQKGLNPEDFSSYLMIHQCGMPPHGGLGLGLERLTSRLLEQDNVRRACLFPRDIHRLTP</sequence>
<comment type="similarity">
    <text evidence="2 9">Belongs to the class-II aminoacyl-tRNA synthetase family. Type 2 subfamily.</text>
</comment>
<dbReference type="Gene3D" id="3.30.930.10">
    <property type="entry name" value="Bira Bifunctional Protein, Domain 2"/>
    <property type="match status" value="1"/>
</dbReference>
<dbReference type="InterPro" id="IPR012340">
    <property type="entry name" value="NA-bd_OB-fold"/>
</dbReference>
<dbReference type="SUPFAM" id="SSF55681">
    <property type="entry name" value="Class II aaRS and biotin synthetases"/>
    <property type="match status" value="1"/>
</dbReference>
<keyword evidence="4 9" id="KW-0436">Ligase</keyword>
<dbReference type="GO" id="GO:0017101">
    <property type="term" value="C:aminoacyl-tRNA synthetase multienzyme complex"/>
    <property type="evidence" value="ECO:0007669"/>
    <property type="project" value="TreeGrafter"/>
</dbReference>
<dbReference type="SUPFAM" id="SSF50249">
    <property type="entry name" value="Nucleic acid-binding proteins"/>
    <property type="match status" value="1"/>
</dbReference>
<feature type="binding site" evidence="9">
    <location>
        <position position="178"/>
    </location>
    <ligand>
        <name>L-aspartate</name>
        <dbReference type="ChEBI" id="CHEBI:29991"/>
    </ligand>
</feature>
<keyword evidence="5 9" id="KW-0547">Nucleotide-binding</keyword>
<feature type="region of interest" description="Aspartate" evidence="9">
    <location>
        <begin position="200"/>
        <end position="203"/>
    </location>
</feature>
<evidence type="ECO:0000256" key="5">
    <source>
        <dbReference type="ARBA" id="ARBA00022741"/>
    </source>
</evidence>
<dbReference type="HAMAP" id="MF_02075">
    <property type="entry name" value="Asp_tRNA_synth_type2"/>
    <property type="match status" value="1"/>
</dbReference>
<dbReference type="GO" id="GO:0005524">
    <property type="term" value="F:ATP binding"/>
    <property type="evidence" value="ECO:0007669"/>
    <property type="project" value="UniProtKB-UniRule"/>
</dbReference>
<dbReference type="EC" id="6.1.1.12" evidence="9"/>
<dbReference type="InterPro" id="IPR045864">
    <property type="entry name" value="aa-tRNA-synth_II/BPL/LPL"/>
</dbReference>
<feature type="binding site" evidence="9">
    <location>
        <begin position="229"/>
        <end position="231"/>
    </location>
    <ligand>
        <name>ATP</name>
        <dbReference type="ChEBI" id="CHEBI:30616"/>
    </ligand>
</feature>
<dbReference type="PROSITE" id="PS50862">
    <property type="entry name" value="AA_TRNA_LIGASE_II"/>
    <property type="match status" value="1"/>
</dbReference>